<dbReference type="EnsemblMetazoa" id="XM_029491518.1">
    <property type="protein sequence ID" value="XP_029347378.1"/>
    <property type="gene ID" value="LOC107884320"/>
</dbReference>
<protein>
    <submittedName>
        <fullName evidence="2">Uncharacterized protein</fullName>
    </submittedName>
</protein>
<sequence>MSMERNSNIMNINKQESSSVQDGAVQVVQQLLPIKLESEKKKVSGCRSAVQYLGNKWLTEMEGVKFEFNDISLYTLYMATQLLFSLFVIFCHYPCKIVTFVTFFTYTRS</sequence>
<reference evidence="2" key="2">
    <citation type="submission" date="2022-06" db="UniProtKB">
        <authorList>
            <consortium name="EnsemblMetazoa"/>
        </authorList>
    </citation>
    <scope>IDENTIFICATION</scope>
</reference>
<dbReference type="RefSeq" id="XP_029347378.1">
    <property type="nucleotide sequence ID" value="XM_029491518.1"/>
</dbReference>
<proteinExistence type="predicted"/>
<feature type="transmembrane region" description="Helical" evidence="1">
    <location>
        <begin position="82"/>
        <end position="106"/>
    </location>
</feature>
<keyword evidence="1" id="KW-0472">Membrane</keyword>
<dbReference type="KEGG" id="api:107884320"/>
<reference evidence="3" key="1">
    <citation type="submission" date="2010-06" db="EMBL/GenBank/DDBJ databases">
        <authorList>
            <person name="Jiang H."/>
            <person name="Abraham K."/>
            <person name="Ali S."/>
            <person name="Alsbrooks S.L."/>
            <person name="Anim B.N."/>
            <person name="Anosike U.S."/>
            <person name="Attaway T."/>
            <person name="Bandaranaike D.P."/>
            <person name="Battles P.K."/>
            <person name="Bell S.N."/>
            <person name="Bell A.V."/>
            <person name="Beltran B."/>
            <person name="Bickham C."/>
            <person name="Bustamante Y."/>
            <person name="Caleb T."/>
            <person name="Canada A."/>
            <person name="Cardenas V."/>
            <person name="Carter K."/>
            <person name="Chacko J."/>
            <person name="Chandrabose M.N."/>
            <person name="Chavez D."/>
            <person name="Chavez A."/>
            <person name="Chen L."/>
            <person name="Chu H.-S."/>
            <person name="Claassen K.J."/>
            <person name="Cockrell R."/>
            <person name="Collins M."/>
            <person name="Cooper J.A."/>
            <person name="Cree A."/>
            <person name="Curry S.M."/>
            <person name="Da Y."/>
            <person name="Dao M.D."/>
            <person name="Das B."/>
            <person name="Davila M.-L."/>
            <person name="Davy-Carroll L."/>
            <person name="Denson S."/>
            <person name="Dinh H."/>
            <person name="Ebong V.E."/>
            <person name="Edwards J.R."/>
            <person name="Egan A."/>
            <person name="El-Daye J."/>
            <person name="Escobedo L."/>
            <person name="Fernandez S."/>
            <person name="Fernando P.R."/>
            <person name="Flagg N."/>
            <person name="Forbes L.D."/>
            <person name="Fowler R.G."/>
            <person name="Fu Q."/>
            <person name="Gabisi R.A."/>
            <person name="Ganer J."/>
            <person name="Garbino Pronczuk A."/>
            <person name="Garcia R.M."/>
            <person name="Garner T."/>
            <person name="Garrett T.E."/>
            <person name="Gonzalez D.A."/>
            <person name="Hamid H."/>
            <person name="Hawkins E.S."/>
            <person name="Hirani K."/>
            <person name="Hogues M.E."/>
            <person name="Hollins B."/>
            <person name="Hsiao C.-H."/>
            <person name="Jabil R."/>
            <person name="James M.L."/>
            <person name="Jhangiani S.N."/>
            <person name="Johnson B."/>
            <person name="Johnson Q."/>
            <person name="Joshi V."/>
            <person name="Kalu J.B."/>
            <person name="Kam C."/>
            <person name="Kashfia A."/>
            <person name="Keebler J."/>
            <person name="Kisamo H."/>
            <person name="Kovar C.L."/>
            <person name="Lago L.A."/>
            <person name="Lai C.-Y."/>
            <person name="Laidlaw J."/>
            <person name="Lara F."/>
            <person name="Le T.-K."/>
            <person name="Lee S.L."/>
            <person name="Legall F.H."/>
            <person name="Lemon S.J."/>
            <person name="Lewis L.R."/>
            <person name="Li B."/>
            <person name="Liu Y."/>
            <person name="Liu Y.-S."/>
            <person name="Lopez J."/>
            <person name="Lozado R.J."/>
            <person name="Lu J."/>
            <person name="Madu R.C."/>
            <person name="Maheshwari M."/>
            <person name="Maheshwari R."/>
            <person name="Malloy K."/>
            <person name="Martinez E."/>
            <person name="Mathew T."/>
            <person name="Mercado I.C."/>
            <person name="Mercado C."/>
            <person name="Meyer B."/>
            <person name="Montgomery K."/>
            <person name="Morgan M.B."/>
            <person name="Munidasa M."/>
            <person name="Nazareth L.V."/>
            <person name="Nelson J."/>
            <person name="Ng B.M."/>
            <person name="Nguyen N.B."/>
            <person name="Nguyen P.Q."/>
            <person name="Nguyen T."/>
            <person name="Obregon M."/>
            <person name="Okwuonu G.O."/>
            <person name="Onwere C.G."/>
            <person name="Orozco G."/>
            <person name="Parra A."/>
            <person name="Patel S."/>
            <person name="Patil S."/>
            <person name="Perez A."/>
            <person name="Perez Y."/>
            <person name="Pham C."/>
            <person name="Primus E.L."/>
            <person name="Pu L.-L."/>
            <person name="Puazo M."/>
            <person name="Qin X."/>
            <person name="Quiroz J.B."/>
            <person name="Reese J."/>
            <person name="Richards S."/>
            <person name="Rives C.M."/>
            <person name="Robberts R."/>
            <person name="Ruiz S.J."/>
            <person name="Ruiz M.J."/>
            <person name="Santibanez J."/>
            <person name="Schneider B.W."/>
            <person name="Sisson I."/>
            <person name="Smith M."/>
            <person name="Sodergren E."/>
            <person name="Song X.-Z."/>
            <person name="Song B.B."/>
            <person name="Summersgill H."/>
            <person name="Thelus R."/>
            <person name="Thornton R.D."/>
            <person name="Trejos Z.Y."/>
            <person name="Usmani K."/>
            <person name="Vattathil S."/>
            <person name="Villasana D."/>
            <person name="Walker D.L."/>
            <person name="Wang S."/>
            <person name="Wang K."/>
            <person name="White C.S."/>
            <person name="Williams A.C."/>
            <person name="Williamson J."/>
            <person name="Wilson K."/>
            <person name="Woghiren I.O."/>
            <person name="Woodworth J.R."/>
            <person name="Worley K.C."/>
            <person name="Wright R.A."/>
            <person name="Wu W."/>
            <person name="Young L."/>
            <person name="Zhang L."/>
            <person name="Zhang J."/>
            <person name="Zhu Y."/>
            <person name="Muzny D.M."/>
            <person name="Weinstock G."/>
            <person name="Gibbs R.A."/>
        </authorList>
    </citation>
    <scope>NUCLEOTIDE SEQUENCE [LARGE SCALE GENOMIC DNA]</scope>
    <source>
        <strain evidence="3">LSR1</strain>
    </source>
</reference>
<evidence type="ECO:0000313" key="2">
    <source>
        <dbReference type="EnsemblMetazoa" id="XP_029347378.1"/>
    </source>
</evidence>
<keyword evidence="1" id="KW-1133">Transmembrane helix</keyword>
<evidence type="ECO:0000313" key="3">
    <source>
        <dbReference type="Proteomes" id="UP000007819"/>
    </source>
</evidence>
<name>A0A8R2NSW9_ACYPI</name>
<dbReference type="AlphaFoldDB" id="A0A8R2NSW9"/>
<organism evidence="2 3">
    <name type="scientific">Acyrthosiphon pisum</name>
    <name type="common">Pea aphid</name>
    <dbReference type="NCBI Taxonomy" id="7029"/>
    <lineage>
        <taxon>Eukaryota</taxon>
        <taxon>Metazoa</taxon>
        <taxon>Ecdysozoa</taxon>
        <taxon>Arthropoda</taxon>
        <taxon>Hexapoda</taxon>
        <taxon>Insecta</taxon>
        <taxon>Pterygota</taxon>
        <taxon>Neoptera</taxon>
        <taxon>Paraneoptera</taxon>
        <taxon>Hemiptera</taxon>
        <taxon>Sternorrhyncha</taxon>
        <taxon>Aphidomorpha</taxon>
        <taxon>Aphidoidea</taxon>
        <taxon>Aphididae</taxon>
        <taxon>Macrosiphini</taxon>
        <taxon>Acyrthosiphon</taxon>
    </lineage>
</organism>
<evidence type="ECO:0000256" key="1">
    <source>
        <dbReference type="SAM" id="Phobius"/>
    </source>
</evidence>
<keyword evidence="1" id="KW-0812">Transmembrane</keyword>
<keyword evidence="3" id="KW-1185">Reference proteome</keyword>
<dbReference type="Proteomes" id="UP000007819">
    <property type="component" value="Chromosome A3"/>
</dbReference>
<dbReference type="GeneID" id="107884320"/>
<accession>A0A8R2NSW9</accession>